<dbReference type="Proteomes" id="UP001179614">
    <property type="component" value="Chromosome"/>
</dbReference>
<feature type="compositionally biased region" description="Basic and acidic residues" evidence="1">
    <location>
        <begin position="60"/>
        <end position="76"/>
    </location>
</feature>
<accession>A0ABY7MSK4</accession>
<name>A0ABY7MSK4_9BRAD</name>
<organism evidence="2 3">
    <name type="scientific">Bradyrhizobium xenonodulans</name>
    <dbReference type="NCBI Taxonomy" id="2736875"/>
    <lineage>
        <taxon>Bacteria</taxon>
        <taxon>Pseudomonadati</taxon>
        <taxon>Pseudomonadota</taxon>
        <taxon>Alphaproteobacteria</taxon>
        <taxon>Hyphomicrobiales</taxon>
        <taxon>Nitrobacteraceae</taxon>
        <taxon>Bradyrhizobium</taxon>
    </lineage>
</organism>
<dbReference type="RefSeq" id="WP_270169880.1">
    <property type="nucleotide sequence ID" value="NZ_CP089391.1"/>
</dbReference>
<evidence type="ECO:0000313" key="3">
    <source>
        <dbReference type="Proteomes" id="UP001179614"/>
    </source>
</evidence>
<dbReference type="InterPro" id="IPR016775">
    <property type="entry name" value="Nodulation_NolB"/>
</dbReference>
<protein>
    <recommendedName>
        <fullName evidence="4">Nodulation protein NolB</fullName>
    </recommendedName>
</protein>
<gene>
    <name evidence="2" type="ORF">I3J27_13405</name>
</gene>
<reference evidence="2" key="1">
    <citation type="submission" date="2021-12" db="EMBL/GenBank/DDBJ databases">
        <title>Bradyrhizobium xenonodulans sp. nov.</title>
        <authorList>
            <person name="Claassens R."/>
            <person name="Venter S.N."/>
            <person name="Beukes C.W."/>
            <person name="Stepkowski T."/>
            <person name="Steenkamp E.T."/>
        </authorList>
    </citation>
    <scope>NUCLEOTIDE SEQUENCE</scope>
    <source>
        <strain evidence="2">14AB</strain>
    </source>
</reference>
<keyword evidence="3" id="KW-1185">Reference proteome</keyword>
<feature type="region of interest" description="Disordered" evidence="1">
    <location>
        <begin position="43"/>
        <end position="76"/>
    </location>
</feature>
<dbReference type="Pfam" id="PF17398">
    <property type="entry name" value="NolB"/>
    <property type="match status" value="1"/>
</dbReference>
<evidence type="ECO:0000313" key="2">
    <source>
        <dbReference type="EMBL" id="WBL81365.1"/>
    </source>
</evidence>
<proteinExistence type="predicted"/>
<sequence length="179" mass="18316">MTVGAISSGAVIGGTGTDAALKGIQAAAAQSADGAHAFARSYAAAGQPATPPVESLSPAEPRREIDRPASRNDSLGERILDRLEAIHRADKLGNSNAKKATTGPVVKVAASEPGPAATALRELPSQSDLATRAPRDGSGQFKGMLEQLQQTYGQVIQVSVVSKSSGSFTSSMNRLMSST</sequence>
<dbReference type="EMBL" id="CP089391">
    <property type="protein sequence ID" value="WBL81365.1"/>
    <property type="molecule type" value="Genomic_DNA"/>
</dbReference>
<evidence type="ECO:0008006" key="4">
    <source>
        <dbReference type="Google" id="ProtNLM"/>
    </source>
</evidence>
<evidence type="ECO:0000256" key="1">
    <source>
        <dbReference type="SAM" id="MobiDB-lite"/>
    </source>
</evidence>